<keyword evidence="1" id="KW-0378">Hydrolase</keyword>
<dbReference type="InterPro" id="IPR012341">
    <property type="entry name" value="6hp_glycosidase-like_sf"/>
</dbReference>
<evidence type="ECO:0000256" key="1">
    <source>
        <dbReference type="ARBA" id="ARBA00022801"/>
    </source>
</evidence>
<keyword evidence="3" id="KW-1185">Reference proteome</keyword>
<proteinExistence type="predicted"/>
<dbReference type="PANTHER" id="PTHR33886:SF8">
    <property type="entry name" value="UNSATURATED RHAMNOGALACTURONAN HYDROLASE (EUROFUNG)"/>
    <property type="match status" value="1"/>
</dbReference>
<reference evidence="2 3" key="1">
    <citation type="submission" date="2024-09" db="EMBL/GenBank/DDBJ databases">
        <title>Chromosome-scale assembly of Riccia fluitans.</title>
        <authorList>
            <person name="Paukszto L."/>
            <person name="Sawicki J."/>
            <person name="Karawczyk K."/>
            <person name="Piernik-Szablinska J."/>
            <person name="Szczecinska M."/>
            <person name="Mazdziarz M."/>
        </authorList>
    </citation>
    <scope>NUCLEOTIDE SEQUENCE [LARGE SCALE GENOMIC DNA]</scope>
    <source>
        <strain evidence="2">Rf_01</strain>
        <tissue evidence="2">Aerial parts of the thallus</tissue>
    </source>
</reference>
<comment type="caution">
    <text evidence="2">The sequence shown here is derived from an EMBL/GenBank/DDBJ whole genome shotgun (WGS) entry which is preliminary data.</text>
</comment>
<organism evidence="2 3">
    <name type="scientific">Riccia fluitans</name>
    <dbReference type="NCBI Taxonomy" id="41844"/>
    <lineage>
        <taxon>Eukaryota</taxon>
        <taxon>Viridiplantae</taxon>
        <taxon>Streptophyta</taxon>
        <taxon>Embryophyta</taxon>
        <taxon>Marchantiophyta</taxon>
        <taxon>Marchantiopsida</taxon>
        <taxon>Marchantiidae</taxon>
        <taxon>Marchantiales</taxon>
        <taxon>Ricciaceae</taxon>
        <taxon>Riccia</taxon>
    </lineage>
</organism>
<evidence type="ECO:0000313" key="2">
    <source>
        <dbReference type="EMBL" id="KAL2633994.1"/>
    </source>
</evidence>
<sequence length="445" mass="50634">MGHVDSSPLSDPAWNYGQVNQSFAAHNYARHCTLPHSFTPLTLQPLAVKEGGQTKRRIALSFLLLWLPFSELAMARILEEQHGKPLYIRMADTSLDIWNSTGPGKEQWNYERGVLLYGIQSVWKKTKDPKYLKFIVNRTDAFVSENGSIPTYKKEDYTLDNIRSGVNLLFLYKKTRSEKYKIAADILQDQLKSQPRTNEGGYWHKQVYPYQMWLDGLFMAEPFRAEYAVMFNKPEEFEDIALQHIWMENHARDPKTGLLYHGWDESKQQAWADPVTGDSPSFWGRAIGWYAMSLVDTLDFFPAYHPRRPQLIAILGRLAKALVDFQDKDTGVWWEVVDQGDRAGNYLESSASSMFTYALAKGVHQGYLDSKYLVSARLGYEGIKKQFVQDRPDGGIDLTKTVSVGGLGGNPYRNGTYEYYLSEKVVTNDAKGVGPFLLASIELSG</sequence>
<dbReference type="SUPFAM" id="SSF48208">
    <property type="entry name" value="Six-hairpin glycosidases"/>
    <property type="match status" value="1"/>
</dbReference>
<accession>A0ABD1YT98</accession>
<dbReference type="InterPro" id="IPR010905">
    <property type="entry name" value="Glyco_hydro_88"/>
</dbReference>
<dbReference type="AlphaFoldDB" id="A0ABD1YT98"/>
<protein>
    <recommendedName>
        <fullName evidence="4">Unsaturated rhamnogalacturonyl hydrolase</fullName>
    </recommendedName>
</protein>
<evidence type="ECO:0000313" key="3">
    <source>
        <dbReference type="Proteomes" id="UP001605036"/>
    </source>
</evidence>
<name>A0ABD1YT98_9MARC</name>
<dbReference type="EMBL" id="JBHFFA010000003">
    <property type="protein sequence ID" value="KAL2633994.1"/>
    <property type="molecule type" value="Genomic_DNA"/>
</dbReference>
<dbReference type="PANTHER" id="PTHR33886">
    <property type="entry name" value="UNSATURATED RHAMNOGALACTURONAN HYDROLASE (EUROFUNG)"/>
    <property type="match status" value="1"/>
</dbReference>
<dbReference type="Proteomes" id="UP001605036">
    <property type="component" value="Unassembled WGS sequence"/>
</dbReference>
<dbReference type="GO" id="GO:0016787">
    <property type="term" value="F:hydrolase activity"/>
    <property type="evidence" value="ECO:0007669"/>
    <property type="project" value="UniProtKB-KW"/>
</dbReference>
<dbReference type="InterPro" id="IPR052043">
    <property type="entry name" value="PolySaccharide_Degr_Enz"/>
</dbReference>
<gene>
    <name evidence="2" type="ORF">R1flu_005473</name>
</gene>
<dbReference type="Pfam" id="PF07470">
    <property type="entry name" value="Glyco_hydro_88"/>
    <property type="match status" value="1"/>
</dbReference>
<evidence type="ECO:0008006" key="4">
    <source>
        <dbReference type="Google" id="ProtNLM"/>
    </source>
</evidence>
<dbReference type="Gene3D" id="1.50.10.10">
    <property type="match status" value="1"/>
</dbReference>
<dbReference type="InterPro" id="IPR008928">
    <property type="entry name" value="6-hairpin_glycosidase_sf"/>
</dbReference>